<gene>
    <name evidence="2" type="ORF">MCOR_46736</name>
</gene>
<evidence type="ECO:0000256" key="1">
    <source>
        <dbReference type="SAM" id="MobiDB-lite"/>
    </source>
</evidence>
<evidence type="ECO:0000313" key="3">
    <source>
        <dbReference type="Proteomes" id="UP000507470"/>
    </source>
</evidence>
<dbReference type="Proteomes" id="UP000507470">
    <property type="component" value="Unassembled WGS sequence"/>
</dbReference>
<sequence length="177" mass="20493">MRQYDSKAKDTQTQDIKSTSELNRQGEGTESPGLSFANRTTKDIMFQIFAAFLFSSMVFGNPITNDIEDLVTKKYNEVLNQEIEKGIGSTKILELPHKMQEFLKKVGEHQLPLVQSQIKEEVKEYSNDVKQFVEGEVKNYIEPLKISEFVSNHLRRHRRDDDEMPNYLDHFYGGLGK</sequence>
<protein>
    <submittedName>
        <fullName evidence="2">Uncharacterized protein</fullName>
    </submittedName>
</protein>
<feature type="compositionally biased region" description="Basic and acidic residues" evidence="1">
    <location>
        <begin position="1"/>
        <end position="12"/>
    </location>
</feature>
<name>A0A6J8E4D0_MYTCO</name>
<dbReference type="OrthoDB" id="6091157at2759"/>
<dbReference type="EMBL" id="CACVKT020008263">
    <property type="protein sequence ID" value="CAC5413881.1"/>
    <property type="molecule type" value="Genomic_DNA"/>
</dbReference>
<dbReference type="AlphaFoldDB" id="A0A6J8E4D0"/>
<organism evidence="2 3">
    <name type="scientific">Mytilus coruscus</name>
    <name type="common">Sea mussel</name>
    <dbReference type="NCBI Taxonomy" id="42192"/>
    <lineage>
        <taxon>Eukaryota</taxon>
        <taxon>Metazoa</taxon>
        <taxon>Spiralia</taxon>
        <taxon>Lophotrochozoa</taxon>
        <taxon>Mollusca</taxon>
        <taxon>Bivalvia</taxon>
        <taxon>Autobranchia</taxon>
        <taxon>Pteriomorphia</taxon>
        <taxon>Mytilida</taxon>
        <taxon>Mytiloidea</taxon>
        <taxon>Mytilidae</taxon>
        <taxon>Mytilinae</taxon>
        <taxon>Mytilus</taxon>
    </lineage>
</organism>
<feature type="region of interest" description="Disordered" evidence="1">
    <location>
        <begin position="1"/>
        <end position="36"/>
    </location>
</feature>
<proteinExistence type="predicted"/>
<keyword evidence="3" id="KW-1185">Reference proteome</keyword>
<reference evidence="2 3" key="1">
    <citation type="submission" date="2020-06" db="EMBL/GenBank/DDBJ databases">
        <authorList>
            <person name="Li R."/>
            <person name="Bekaert M."/>
        </authorList>
    </citation>
    <scope>NUCLEOTIDE SEQUENCE [LARGE SCALE GENOMIC DNA]</scope>
    <source>
        <strain evidence="3">wild</strain>
    </source>
</reference>
<accession>A0A6J8E4D0</accession>
<evidence type="ECO:0000313" key="2">
    <source>
        <dbReference type="EMBL" id="CAC5413881.1"/>
    </source>
</evidence>
<feature type="compositionally biased region" description="Polar residues" evidence="1">
    <location>
        <begin position="13"/>
        <end position="28"/>
    </location>
</feature>